<evidence type="ECO:0000256" key="5">
    <source>
        <dbReference type="ARBA" id="ARBA00022801"/>
    </source>
</evidence>
<evidence type="ECO:0000259" key="8">
    <source>
        <dbReference type="Pfam" id="PF01431"/>
    </source>
</evidence>
<feature type="domain" description="Peptidase M13 C-terminal" evidence="8">
    <location>
        <begin position="528"/>
        <end position="729"/>
    </location>
</feature>
<dbReference type="Pfam" id="PF05649">
    <property type="entry name" value="Peptidase_M13_N"/>
    <property type="match status" value="1"/>
</dbReference>
<keyword evidence="6" id="KW-0862">Zinc</keyword>
<dbReference type="Pfam" id="PF01431">
    <property type="entry name" value="Peptidase_M13"/>
    <property type="match status" value="1"/>
</dbReference>
<dbReference type="GO" id="GO:0004222">
    <property type="term" value="F:metalloendopeptidase activity"/>
    <property type="evidence" value="ECO:0007669"/>
    <property type="project" value="InterPro"/>
</dbReference>
<reference evidence="10 11" key="1">
    <citation type="submission" date="2018-11" db="EMBL/GenBank/DDBJ databases">
        <authorList>
            <person name="Mardanov A.V."/>
            <person name="Ravin N.V."/>
            <person name="Dedysh S.N."/>
        </authorList>
    </citation>
    <scope>NUCLEOTIDE SEQUENCE [LARGE SCALE GENOMIC DNA]</scope>
    <source>
        <strain evidence="10 11">AF10</strain>
    </source>
</reference>
<sequence>MPDVGSVLATREDVKADTFEKRSGQITRLIPAGPERVIYDANTRSLQMKGLAAVAAVFLFSGVPFARAQTAPAPRPLQQMPFSPVLDINDMDRTVDPCTDFYKYSCGGWMKNNPIPADQANWSVYAKLTDENAQFLWGILEDAAKATNRTPIQQKIGDAFAACMDTSAIDKRGLDPLRPELAMIDALRDRAAVAASISTLSHDAVGSFFFNSGSTQDPANANDVITAVASGGLGLPDRDYYLKADPKSVETRAKYVAYVTKLFALAGETDAKAASDAADVMRIETALATASLTLVDKRDPYKQFHKMTVAELTKINPSVDWPAFFAKRGLAGIATVNVTEPEFQKALDAELKNEALEALKSYLRFHLLTGAAPALASSFETENFGFYRGYLRGAQQQPPRWKRCVRFVDSSLGEALGQEFVRRTFAADTKQKTLVMTQQIEAVMQDEIEHLDWMSPATKKEALRKLHAIRNKIGYPDTWRDYTKLTITPGDFFGDTERAQQFEDSRDWAKVGKPVDRNEWGMTPPTVNAYFNPQMNDINFPSGVLQPPLYDPKADDAPNYGDTGGTIGHELTHAFDDEGRQFNAEGDLKDWWTKEDAQGFEDRINCLRDQFATYVVVDDIHINSKLTSGEDVADLGGTLIAYIAWKHQVEGKNLKPIDGFTPDQRFFIGYAQWACENTREAAERLQAATDPHSPGFARVNGIVTNLPQFAPAFGCKVGQPMVKSKVCKVW</sequence>
<evidence type="ECO:0000256" key="1">
    <source>
        <dbReference type="ARBA" id="ARBA00001947"/>
    </source>
</evidence>
<dbReference type="EMBL" id="RDSM01000001">
    <property type="protein sequence ID" value="RXH56853.1"/>
    <property type="molecule type" value="Genomic_DNA"/>
</dbReference>
<dbReference type="InterPro" id="IPR018497">
    <property type="entry name" value="Peptidase_M13_C"/>
</dbReference>
<dbReference type="GO" id="GO:0005886">
    <property type="term" value="C:plasma membrane"/>
    <property type="evidence" value="ECO:0007669"/>
    <property type="project" value="TreeGrafter"/>
</dbReference>
<dbReference type="InterPro" id="IPR008753">
    <property type="entry name" value="Peptidase_M13_N"/>
</dbReference>
<keyword evidence="7" id="KW-0482">Metalloprotease</keyword>
<protein>
    <submittedName>
        <fullName evidence="10">Metallopeptidase</fullName>
    </submittedName>
</protein>
<accession>A0A4Q0SZU6</accession>
<dbReference type="Gene3D" id="3.40.390.10">
    <property type="entry name" value="Collagenase (Catalytic Domain)"/>
    <property type="match status" value="1"/>
</dbReference>
<comment type="caution">
    <text evidence="10">The sequence shown here is derived from an EMBL/GenBank/DDBJ whole genome shotgun (WGS) entry which is preliminary data.</text>
</comment>
<evidence type="ECO:0000256" key="4">
    <source>
        <dbReference type="ARBA" id="ARBA00022723"/>
    </source>
</evidence>
<gene>
    <name evidence="10" type="ORF">GRAN_0163</name>
</gene>
<reference evidence="11" key="2">
    <citation type="submission" date="2019-02" db="EMBL/GenBank/DDBJ databases">
        <title>Granulicella sibirica sp. nov., a psychrotolerant acidobacterium isolated from an organic soil layer in forested tundra, West Siberia.</title>
        <authorList>
            <person name="Oshkin I.Y."/>
            <person name="Kulichevskaya I.S."/>
            <person name="Rijpstra W.I.C."/>
            <person name="Sinninghe Damste J.S."/>
            <person name="Rakitin A.L."/>
            <person name="Ravin N.V."/>
            <person name="Dedysh S.N."/>
        </authorList>
    </citation>
    <scope>NUCLEOTIDE SEQUENCE [LARGE SCALE GENOMIC DNA]</scope>
    <source>
        <strain evidence="11">AF10</strain>
    </source>
</reference>
<evidence type="ECO:0000256" key="2">
    <source>
        <dbReference type="ARBA" id="ARBA00007357"/>
    </source>
</evidence>
<dbReference type="InterPro" id="IPR000718">
    <property type="entry name" value="Peptidase_M13"/>
</dbReference>
<dbReference type="AlphaFoldDB" id="A0A4Q0SZU6"/>
<comment type="similarity">
    <text evidence="2">Belongs to the peptidase M13 family.</text>
</comment>
<evidence type="ECO:0000256" key="6">
    <source>
        <dbReference type="ARBA" id="ARBA00022833"/>
    </source>
</evidence>
<proteinExistence type="inferred from homology"/>
<dbReference type="InterPro" id="IPR042089">
    <property type="entry name" value="Peptidase_M13_dom_2"/>
</dbReference>
<dbReference type="SUPFAM" id="SSF55486">
    <property type="entry name" value="Metalloproteases ('zincins'), catalytic domain"/>
    <property type="match status" value="1"/>
</dbReference>
<keyword evidence="11" id="KW-1185">Reference proteome</keyword>
<keyword evidence="4" id="KW-0479">Metal-binding</keyword>
<dbReference type="RefSeq" id="WP_241654251.1">
    <property type="nucleotide sequence ID" value="NZ_RDSM01000001.1"/>
</dbReference>
<evidence type="ECO:0000259" key="9">
    <source>
        <dbReference type="Pfam" id="PF05649"/>
    </source>
</evidence>
<feature type="domain" description="Peptidase M13 N-terminal" evidence="9">
    <location>
        <begin position="97"/>
        <end position="476"/>
    </location>
</feature>
<dbReference type="Gene3D" id="1.10.1380.10">
    <property type="entry name" value="Neutral endopeptidase , domain2"/>
    <property type="match status" value="1"/>
</dbReference>
<evidence type="ECO:0000313" key="11">
    <source>
        <dbReference type="Proteomes" id="UP000289437"/>
    </source>
</evidence>
<dbReference type="GO" id="GO:0016485">
    <property type="term" value="P:protein processing"/>
    <property type="evidence" value="ECO:0007669"/>
    <property type="project" value="TreeGrafter"/>
</dbReference>
<evidence type="ECO:0000313" key="10">
    <source>
        <dbReference type="EMBL" id="RXH56853.1"/>
    </source>
</evidence>
<organism evidence="10 11">
    <name type="scientific">Granulicella sibirica</name>
    <dbReference type="NCBI Taxonomy" id="2479048"/>
    <lineage>
        <taxon>Bacteria</taxon>
        <taxon>Pseudomonadati</taxon>
        <taxon>Acidobacteriota</taxon>
        <taxon>Terriglobia</taxon>
        <taxon>Terriglobales</taxon>
        <taxon>Acidobacteriaceae</taxon>
        <taxon>Granulicella</taxon>
    </lineage>
</organism>
<dbReference type="PANTHER" id="PTHR11733">
    <property type="entry name" value="ZINC METALLOPROTEASE FAMILY M13 NEPRILYSIN-RELATED"/>
    <property type="match status" value="1"/>
</dbReference>
<dbReference type="GO" id="GO:0046872">
    <property type="term" value="F:metal ion binding"/>
    <property type="evidence" value="ECO:0007669"/>
    <property type="project" value="UniProtKB-KW"/>
</dbReference>
<dbReference type="PRINTS" id="PR00786">
    <property type="entry name" value="NEPRILYSIN"/>
</dbReference>
<dbReference type="Proteomes" id="UP000289437">
    <property type="component" value="Unassembled WGS sequence"/>
</dbReference>
<name>A0A4Q0SZU6_9BACT</name>
<dbReference type="PANTHER" id="PTHR11733:SF167">
    <property type="entry name" value="FI17812P1-RELATED"/>
    <property type="match status" value="1"/>
</dbReference>
<dbReference type="InterPro" id="IPR024079">
    <property type="entry name" value="MetalloPept_cat_dom_sf"/>
</dbReference>
<dbReference type="CDD" id="cd08662">
    <property type="entry name" value="M13"/>
    <property type="match status" value="1"/>
</dbReference>
<evidence type="ECO:0000256" key="7">
    <source>
        <dbReference type="ARBA" id="ARBA00023049"/>
    </source>
</evidence>
<evidence type="ECO:0000256" key="3">
    <source>
        <dbReference type="ARBA" id="ARBA00022670"/>
    </source>
</evidence>
<keyword evidence="5" id="KW-0378">Hydrolase</keyword>
<dbReference type="PROSITE" id="PS51885">
    <property type="entry name" value="NEPRILYSIN"/>
    <property type="match status" value="1"/>
</dbReference>
<comment type="cofactor">
    <cofactor evidence="1">
        <name>Zn(2+)</name>
        <dbReference type="ChEBI" id="CHEBI:29105"/>
    </cofactor>
</comment>
<keyword evidence="3" id="KW-0645">Protease</keyword>